<protein>
    <submittedName>
        <fullName evidence="1">Uncharacterized protein</fullName>
    </submittedName>
</protein>
<proteinExistence type="predicted"/>
<dbReference type="Proteomes" id="UP000589626">
    <property type="component" value="Unassembled WGS sequence"/>
</dbReference>
<dbReference type="EMBL" id="JACHWR010000001">
    <property type="protein sequence ID" value="MBB3041225.1"/>
    <property type="molecule type" value="Genomic_DNA"/>
</dbReference>
<gene>
    <name evidence="1" type="ORF">FHU40_001026</name>
</gene>
<comment type="caution">
    <text evidence="1">The sequence shown here is derived from an EMBL/GenBank/DDBJ whole genome shotgun (WGS) entry which is preliminary data.</text>
</comment>
<reference evidence="1 2" key="1">
    <citation type="submission" date="2020-08" db="EMBL/GenBank/DDBJ databases">
        <title>Sequencing the genomes of 1000 actinobacteria strains.</title>
        <authorList>
            <person name="Klenk H.-P."/>
        </authorList>
    </citation>
    <scope>NUCLEOTIDE SEQUENCE [LARGE SCALE GENOMIC DNA]</scope>
    <source>
        <strain evidence="1 2">DSM 105498</strain>
    </source>
</reference>
<keyword evidence="2" id="KW-1185">Reference proteome</keyword>
<accession>A0A7W4Z174</accession>
<name>A0A7W4Z174_9ACTN</name>
<organism evidence="1 2">
    <name type="scientific">Nocardioides soli</name>
    <dbReference type="NCBI Taxonomy" id="1036020"/>
    <lineage>
        <taxon>Bacteria</taxon>
        <taxon>Bacillati</taxon>
        <taxon>Actinomycetota</taxon>
        <taxon>Actinomycetes</taxon>
        <taxon>Propionibacteriales</taxon>
        <taxon>Nocardioidaceae</taxon>
        <taxon>Nocardioides</taxon>
    </lineage>
</organism>
<dbReference type="AlphaFoldDB" id="A0A7W4Z174"/>
<evidence type="ECO:0000313" key="2">
    <source>
        <dbReference type="Proteomes" id="UP000589626"/>
    </source>
</evidence>
<evidence type="ECO:0000313" key="1">
    <source>
        <dbReference type="EMBL" id="MBB3041225.1"/>
    </source>
</evidence>
<sequence>MFAGLRQVTTTYLYEDPEHPDRATGSFESVAYTPEDQALLLGLAAYEHQQQHGGMGSCSCGWPIEVAWHSEMDGWFGTLDVVCHVCTARAGKTVTHTIVRDTRPAGHPALPPFVLGVTTTEA</sequence>